<keyword evidence="2" id="KW-1133">Transmembrane helix</keyword>
<dbReference type="SUPFAM" id="SSF52343">
    <property type="entry name" value="Ferredoxin reductase-like, C-terminal NADP-linked domain"/>
    <property type="match status" value="1"/>
</dbReference>
<feature type="transmembrane region" description="Helical" evidence="2">
    <location>
        <begin position="40"/>
        <end position="60"/>
    </location>
</feature>
<feature type="transmembrane region" description="Helical" evidence="2">
    <location>
        <begin position="72"/>
        <end position="92"/>
    </location>
</feature>
<dbReference type="RefSeq" id="WP_125715746.1">
    <property type="nucleotide sequence ID" value="NZ_JBHTOP010000011.1"/>
</dbReference>
<dbReference type="PANTHER" id="PTHR11972:SF69">
    <property type="entry name" value="FERRIC REDUCTION OXIDASE 6-RELATED"/>
    <property type="match status" value="1"/>
</dbReference>
<feature type="transmembrane region" description="Helical" evidence="2">
    <location>
        <begin position="112"/>
        <end position="131"/>
    </location>
</feature>
<keyword evidence="2" id="KW-0472">Membrane</keyword>
<dbReference type="InterPro" id="IPR039261">
    <property type="entry name" value="FNR_nucleotide-bd"/>
</dbReference>
<dbReference type="InterPro" id="IPR050369">
    <property type="entry name" value="RBOH/FRE"/>
</dbReference>
<dbReference type="EMBL" id="JBHTOP010000011">
    <property type="protein sequence ID" value="MFD1671520.1"/>
    <property type="molecule type" value="Genomic_DNA"/>
</dbReference>
<comment type="caution">
    <text evidence="4">The sequence shown here is derived from an EMBL/GenBank/DDBJ whole genome shotgun (WGS) entry which is preliminary data.</text>
</comment>
<evidence type="ECO:0000313" key="5">
    <source>
        <dbReference type="Proteomes" id="UP001597267"/>
    </source>
</evidence>
<keyword evidence="5" id="KW-1185">Reference proteome</keyword>
<dbReference type="PANTHER" id="PTHR11972">
    <property type="entry name" value="NADPH OXIDASE"/>
    <property type="match status" value="1"/>
</dbReference>
<proteinExistence type="predicted"/>
<evidence type="ECO:0000256" key="1">
    <source>
        <dbReference type="ARBA" id="ARBA00023002"/>
    </source>
</evidence>
<dbReference type="Proteomes" id="UP001597267">
    <property type="component" value="Unassembled WGS sequence"/>
</dbReference>
<dbReference type="Gene3D" id="3.40.50.80">
    <property type="entry name" value="Nucleotide-binding domain of ferredoxin-NADP reductase (FNR) module"/>
    <property type="match status" value="1"/>
</dbReference>
<dbReference type="Gene3D" id="2.40.30.10">
    <property type="entry name" value="Translation factors"/>
    <property type="match status" value="1"/>
</dbReference>
<dbReference type="InterPro" id="IPR013112">
    <property type="entry name" value="FAD-bd_8"/>
</dbReference>
<evidence type="ECO:0000259" key="3">
    <source>
        <dbReference type="PROSITE" id="PS51384"/>
    </source>
</evidence>
<feature type="domain" description="FAD-binding FR-type" evidence="3">
    <location>
        <begin position="207"/>
        <end position="305"/>
    </location>
</feature>
<keyword evidence="2" id="KW-0812">Transmembrane</keyword>
<evidence type="ECO:0000313" key="4">
    <source>
        <dbReference type="EMBL" id="MFD1671520.1"/>
    </source>
</evidence>
<protein>
    <submittedName>
        <fullName evidence="4">FAD-binding oxidoreductase</fullName>
    </submittedName>
</protein>
<dbReference type="InterPro" id="IPR017927">
    <property type="entry name" value="FAD-bd_FR_type"/>
</dbReference>
<feature type="transmembrane region" description="Helical" evidence="2">
    <location>
        <begin position="7"/>
        <end position="28"/>
    </location>
</feature>
<feature type="transmembrane region" description="Helical" evidence="2">
    <location>
        <begin position="181"/>
        <end position="200"/>
    </location>
</feature>
<gene>
    <name evidence="4" type="ORF">ACFQ5M_05385</name>
</gene>
<feature type="transmembrane region" description="Helical" evidence="2">
    <location>
        <begin position="152"/>
        <end position="175"/>
    </location>
</feature>
<dbReference type="PROSITE" id="PS51384">
    <property type="entry name" value="FAD_FR"/>
    <property type="match status" value="1"/>
</dbReference>
<organism evidence="4 5">
    <name type="scientific">Agrilactobacillus yilanensis</name>
    <dbReference type="NCBI Taxonomy" id="2485997"/>
    <lineage>
        <taxon>Bacteria</taxon>
        <taxon>Bacillati</taxon>
        <taxon>Bacillota</taxon>
        <taxon>Bacilli</taxon>
        <taxon>Lactobacillales</taxon>
        <taxon>Lactobacillaceae</taxon>
        <taxon>Agrilactobacillus</taxon>
    </lineage>
</organism>
<accession>A0ABW4J6G9</accession>
<evidence type="ECO:0000256" key="2">
    <source>
        <dbReference type="SAM" id="Phobius"/>
    </source>
</evidence>
<dbReference type="Pfam" id="PF08022">
    <property type="entry name" value="FAD_binding_8"/>
    <property type="match status" value="1"/>
</dbReference>
<reference evidence="5" key="1">
    <citation type="journal article" date="2019" name="Int. J. Syst. Evol. Microbiol.">
        <title>The Global Catalogue of Microorganisms (GCM) 10K type strain sequencing project: providing services to taxonomists for standard genome sequencing and annotation.</title>
        <authorList>
            <consortium name="The Broad Institute Genomics Platform"/>
            <consortium name="The Broad Institute Genome Sequencing Center for Infectious Disease"/>
            <person name="Wu L."/>
            <person name="Ma J."/>
        </authorList>
    </citation>
    <scope>NUCLEOTIDE SEQUENCE [LARGE SCALE GENOMIC DNA]</scope>
    <source>
        <strain evidence="5">CCM 8896</strain>
    </source>
</reference>
<sequence>MLKKYPVALYALWLIALLIWPLPLVILLNTEMRASALAQLRLIDAGVIAYAWWLFEVFLATRPQWLDRKIGLPATYFMHSLLGFGALILAFFHRHYLVTMGRAIQLTGDWAWYLTIFGLIYAAVFLSGWLVDRVPVVAGIKQRWQHFFKHQFSIWVHRLNLVVILLIWSHVHLIGRINNHLGFMITFDLYTVVILGAYLWQKWLQPQATMKGQVLYRESINATTEKIGIQLNQPKKNIMVGDYFFFTFPEISKEAHPFSITNTPNKQQQIELMVRTLGDYTKQLPQLEPGSAVLAEGPFGRFGSSLKETGSRPLVLIGMGAGVAPLLSIVQTYRNQRPIRVLWTVKTEADLNLGTVFQNVKSDQFKFHQQIGRLTAGQLKALITDEERQQALFITVGPAAAVLSLEKQLHQQLGIAKKQLIDERLTL</sequence>
<name>A0ABW4J6G9_9LACO</name>
<keyword evidence="1" id="KW-0560">Oxidoreductase</keyword>
<dbReference type="SUPFAM" id="SSF63380">
    <property type="entry name" value="Riboflavin synthase domain-like"/>
    <property type="match status" value="1"/>
</dbReference>
<dbReference type="InterPro" id="IPR017938">
    <property type="entry name" value="Riboflavin_synthase-like_b-brl"/>
</dbReference>